<feature type="transmembrane region" description="Helical" evidence="1">
    <location>
        <begin position="82"/>
        <end position="104"/>
    </location>
</feature>
<comment type="caution">
    <text evidence="2">The sequence shown here is derived from an EMBL/GenBank/DDBJ whole genome shotgun (WGS) entry which is preliminary data.</text>
</comment>
<keyword evidence="3" id="KW-1185">Reference proteome</keyword>
<keyword evidence="1" id="KW-0472">Membrane</keyword>
<dbReference type="Proteomes" id="UP000652761">
    <property type="component" value="Unassembled WGS sequence"/>
</dbReference>
<gene>
    <name evidence="2" type="ORF">Taro_019650</name>
</gene>
<protein>
    <recommendedName>
        <fullName evidence="4">Transmembrane protein</fullName>
    </recommendedName>
</protein>
<name>A0A843UUC5_COLES</name>
<reference evidence="2" key="1">
    <citation type="submission" date="2017-07" db="EMBL/GenBank/DDBJ databases">
        <title>Taro Niue Genome Assembly and Annotation.</title>
        <authorList>
            <person name="Atibalentja N."/>
            <person name="Keating K."/>
            <person name="Fields C.J."/>
        </authorList>
    </citation>
    <scope>NUCLEOTIDE SEQUENCE</scope>
    <source>
        <strain evidence="2">Niue_2</strain>
        <tissue evidence="2">Leaf</tissue>
    </source>
</reference>
<organism evidence="2 3">
    <name type="scientific">Colocasia esculenta</name>
    <name type="common">Wild taro</name>
    <name type="synonym">Arum esculentum</name>
    <dbReference type="NCBI Taxonomy" id="4460"/>
    <lineage>
        <taxon>Eukaryota</taxon>
        <taxon>Viridiplantae</taxon>
        <taxon>Streptophyta</taxon>
        <taxon>Embryophyta</taxon>
        <taxon>Tracheophyta</taxon>
        <taxon>Spermatophyta</taxon>
        <taxon>Magnoliopsida</taxon>
        <taxon>Liliopsida</taxon>
        <taxon>Araceae</taxon>
        <taxon>Aroideae</taxon>
        <taxon>Colocasieae</taxon>
        <taxon>Colocasia</taxon>
    </lineage>
</organism>
<feature type="transmembrane region" description="Helical" evidence="1">
    <location>
        <begin position="22"/>
        <end position="40"/>
    </location>
</feature>
<evidence type="ECO:0000313" key="3">
    <source>
        <dbReference type="Proteomes" id="UP000652761"/>
    </source>
</evidence>
<dbReference type="EMBL" id="NMUH01000953">
    <property type="protein sequence ID" value="MQL87118.1"/>
    <property type="molecule type" value="Genomic_DNA"/>
</dbReference>
<keyword evidence="1" id="KW-0812">Transmembrane</keyword>
<evidence type="ECO:0000256" key="1">
    <source>
        <dbReference type="SAM" id="Phobius"/>
    </source>
</evidence>
<evidence type="ECO:0000313" key="2">
    <source>
        <dbReference type="EMBL" id="MQL87118.1"/>
    </source>
</evidence>
<accession>A0A843UUC5</accession>
<evidence type="ECO:0008006" key="4">
    <source>
        <dbReference type="Google" id="ProtNLM"/>
    </source>
</evidence>
<proteinExistence type="predicted"/>
<feature type="transmembrane region" description="Helical" evidence="1">
    <location>
        <begin position="111"/>
        <end position="134"/>
    </location>
</feature>
<sequence length="247" mass="27647">MQTSGPLAGVREVVSLQLVCGFPARFMCVLQWVVAVSLAWRVRSLSVFVSWWRAWCWLVVSSGEVLSEFFSVGSGGNFPKPFAVLLNGALVVLVEVLPGPVCFCSAACCSVLSVGLSCLVVGLCILVKVLPMIALCRFWRRFFLGVLCVHFGPPLCCPYGSKCAVWLGCVLERFSQDGSWHFWWRFSPKLLRVVLCSWPCVWLLRWPAFLISRFQVSRLCRWDFVCLHGSDGLLCFPVPSVLSHMMV</sequence>
<dbReference type="AlphaFoldDB" id="A0A843UUC5"/>
<keyword evidence="1" id="KW-1133">Transmembrane helix</keyword>